<dbReference type="Pfam" id="PF07715">
    <property type="entry name" value="Plug"/>
    <property type="match status" value="1"/>
</dbReference>
<comment type="subcellular location">
    <subcellularLocation>
        <location evidence="1 10">Cell outer membrane</location>
        <topology evidence="1 10">Multi-pass membrane protein</topology>
    </subcellularLocation>
</comment>
<evidence type="ECO:0000259" key="13">
    <source>
        <dbReference type="Pfam" id="PF00593"/>
    </source>
</evidence>
<dbReference type="OrthoDB" id="9764669at2"/>
<dbReference type="Proteomes" id="UP000001695">
    <property type="component" value="Chromosome"/>
</dbReference>
<dbReference type="Gene3D" id="2.170.130.10">
    <property type="entry name" value="TonB-dependent receptor, plug domain"/>
    <property type="match status" value="1"/>
</dbReference>
<evidence type="ECO:0000256" key="12">
    <source>
        <dbReference type="SAM" id="SignalP"/>
    </source>
</evidence>
<evidence type="ECO:0000313" key="16">
    <source>
        <dbReference type="Proteomes" id="UP000001695"/>
    </source>
</evidence>
<evidence type="ECO:0000256" key="5">
    <source>
        <dbReference type="ARBA" id="ARBA00022729"/>
    </source>
</evidence>
<dbReference type="PROSITE" id="PS52016">
    <property type="entry name" value="TONB_DEPENDENT_REC_3"/>
    <property type="match status" value="1"/>
</dbReference>
<evidence type="ECO:0000256" key="4">
    <source>
        <dbReference type="ARBA" id="ARBA00022692"/>
    </source>
</evidence>
<keyword evidence="8 10" id="KW-0472">Membrane</keyword>
<dbReference type="GO" id="GO:0015344">
    <property type="term" value="F:siderophore uptake transmembrane transporter activity"/>
    <property type="evidence" value="ECO:0007669"/>
    <property type="project" value="TreeGrafter"/>
</dbReference>
<dbReference type="eggNOG" id="COG4771">
    <property type="taxonomic scope" value="Bacteria"/>
</dbReference>
<keyword evidence="4 10" id="KW-0812">Transmembrane</keyword>
<reference evidence="15 16" key="2">
    <citation type="journal article" date="2010" name="J. Bacteriol.">
        <title>Complete genome sequence of Beijerinckia indica subsp. indica.</title>
        <authorList>
            <person name="Tamas I."/>
            <person name="Dedysh S.N."/>
            <person name="Liesack W."/>
            <person name="Stott M.B."/>
            <person name="Alam M."/>
            <person name="Murrell J.C."/>
            <person name="Dunfield P.F."/>
        </authorList>
    </citation>
    <scope>NUCLEOTIDE SEQUENCE [LARGE SCALE GENOMIC DNA]</scope>
    <source>
        <strain evidence="16">ATCC 9039 / DSM 1715 / NCIMB 8712</strain>
    </source>
</reference>
<feature type="domain" description="TonB-dependent receptor plug" evidence="14">
    <location>
        <begin position="65"/>
        <end position="180"/>
    </location>
</feature>
<feature type="chain" id="PRO_5002777116" evidence="12">
    <location>
        <begin position="37"/>
        <end position="782"/>
    </location>
</feature>
<feature type="domain" description="TonB-dependent receptor-like beta-barrel" evidence="13">
    <location>
        <begin position="301"/>
        <end position="758"/>
    </location>
</feature>
<keyword evidence="3 10" id="KW-1134">Transmembrane beta strand</keyword>
<protein>
    <submittedName>
        <fullName evidence="15">TonB-dependent receptor</fullName>
    </submittedName>
</protein>
<dbReference type="Gene3D" id="2.40.170.20">
    <property type="entry name" value="TonB-dependent receptor, beta-barrel domain"/>
    <property type="match status" value="1"/>
</dbReference>
<organism evidence="15 16">
    <name type="scientific">Beijerinckia indica subsp. indica (strain ATCC 9039 / DSM 1715 / NCIMB 8712)</name>
    <dbReference type="NCBI Taxonomy" id="395963"/>
    <lineage>
        <taxon>Bacteria</taxon>
        <taxon>Pseudomonadati</taxon>
        <taxon>Pseudomonadota</taxon>
        <taxon>Alphaproteobacteria</taxon>
        <taxon>Hyphomicrobiales</taxon>
        <taxon>Beijerinckiaceae</taxon>
        <taxon>Beijerinckia</taxon>
    </lineage>
</organism>
<dbReference type="AlphaFoldDB" id="B2IHU8"/>
<evidence type="ECO:0000256" key="2">
    <source>
        <dbReference type="ARBA" id="ARBA00022448"/>
    </source>
</evidence>
<evidence type="ECO:0000256" key="10">
    <source>
        <dbReference type="PROSITE-ProRule" id="PRU01360"/>
    </source>
</evidence>
<dbReference type="SUPFAM" id="SSF56935">
    <property type="entry name" value="Porins"/>
    <property type="match status" value="1"/>
</dbReference>
<evidence type="ECO:0000256" key="1">
    <source>
        <dbReference type="ARBA" id="ARBA00004571"/>
    </source>
</evidence>
<dbReference type="InterPro" id="IPR000531">
    <property type="entry name" value="Beta-barrel_TonB"/>
</dbReference>
<dbReference type="Pfam" id="PF00593">
    <property type="entry name" value="TonB_dep_Rec_b-barrel"/>
    <property type="match status" value="1"/>
</dbReference>
<proteinExistence type="inferred from homology"/>
<accession>B2IHU8</accession>
<evidence type="ECO:0000256" key="11">
    <source>
        <dbReference type="RuleBase" id="RU003357"/>
    </source>
</evidence>
<dbReference type="InterPro" id="IPR036942">
    <property type="entry name" value="Beta-barrel_TonB_sf"/>
</dbReference>
<evidence type="ECO:0000256" key="8">
    <source>
        <dbReference type="ARBA" id="ARBA00023136"/>
    </source>
</evidence>
<keyword evidence="15" id="KW-0675">Receptor</keyword>
<keyword evidence="16" id="KW-1185">Reference proteome</keyword>
<feature type="signal peptide" evidence="12">
    <location>
        <begin position="1"/>
        <end position="36"/>
    </location>
</feature>
<dbReference type="EMBL" id="CP001016">
    <property type="protein sequence ID" value="ACB95991.1"/>
    <property type="molecule type" value="Genomic_DNA"/>
</dbReference>
<keyword evidence="7 11" id="KW-0798">TonB box</keyword>
<gene>
    <name evidence="15" type="ordered locus">Bind_2380</name>
</gene>
<comment type="similarity">
    <text evidence="10 11">Belongs to the TonB-dependent receptor family.</text>
</comment>
<dbReference type="InterPro" id="IPR012910">
    <property type="entry name" value="Plug_dom"/>
</dbReference>
<dbReference type="InterPro" id="IPR037066">
    <property type="entry name" value="Plug_dom_sf"/>
</dbReference>
<keyword evidence="9 10" id="KW-0998">Cell outer membrane</keyword>
<evidence type="ECO:0000256" key="7">
    <source>
        <dbReference type="ARBA" id="ARBA00023077"/>
    </source>
</evidence>
<dbReference type="HOGENOM" id="CLU_008287_18_1_5"/>
<dbReference type="InterPro" id="IPR039426">
    <property type="entry name" value="TonB-dep_rcpt-like"/>
</dbReference>
<keyword evidence="6" id="KW-0406">Ion transport</keyword>
<evidence type="ECO:0000259" key="14">
    <source>
        <dbReference type="Pfam" id="PF07715"/>
    </source>
</evidence>
<dbReference type="PANTHER" id="PTHR30069">
    <property type="entry name" value="TONB-DEPENDENT OUTER MEMBRANE RECEPTOR"/>
    <property type="match status" value="1"/>
</dbReference>
<sequence>MVPTSRGPTRNRALVLHIPVTLLASASSFFSTPATAQEPVELQDIVVTADHPSLASAAVPPIKQKYQLPQTSQSATAATIAEKINIIDTEDSVKYFPSLFVRKRNYGDTQPTLATRTWGVNSSARSLVYADDLLLSALIANNNTLGAPRWGLVSPEAIDRVDFLYGPFAAAYPGNSMGGVLQITTRMPDKPIAVLSQNEAFQTFNRYGTKDTYRTDQTNVVIGNRSGDFSWFITGNYQNSYSQPLSFITSATFPKNTTGGFAALNKLGAPANVLGAGGLLHSEMANISGKFAYDITSWLQMTYQIGFWSNHTNSSVQTYLRDDTGAATFAGQSSFANNNYTLTEQHLSNALSFKTHTGGVFDWDLSVSNYYFLYDSQKSPYGVTATGAGFTTNGKIARLDGTNWINGDFNGIWRPMGPGSEHEISFGLHADRYFLTNPTYASSVWNSDAESSNSLYTNSRGTTVTKAIWAQDAWRLAQNVKFTLGGRLEQWQAFGGLNLATNATSAGVITSTTIQNQPSLDAVRFSPKVSLNWAPSAEWDITGSFGQAYRFPTVTELYQIVATGATFSVPNPDLRPENVLSEELAIVRKFDSGHVRLSLFNENVSDAIIAQTSFLGVSQTPTTFTMNVDAIRNSGVELAAQKDHFIFDEVDAFGSVTYVDSRILQDAGWASSTGTTVVGKHVPYVPDWRVTAGVTYHPTPNWALTAAMRYSGKQYSTLDNTDVVPQVFGAFDSFIVADVRAQYKLSDQTWINLGIDNINNDKYTLYHPFPGRTFTFGARVQF</sequence>
<dbReference type="RefSeq" id="WP_012385344.1">
    <property type="nucleotide sequence ID" value="NC_010581.1"/>
</dbReference>
<dbReference type="GO" id="GO:0044718">
    <property type="term" value="P:siderophore transmembrane transport"/>
    <property type="evidence" value="ECO:0007669"/>
    <property type="project" value="TreeGrafter"/>
</dbReference>
<keyword evidence="2 10" id="KW-0813">Transport</keyword>
<name>B2IHU8_BEII9</name>
<keyword evidence="5 12" id="KW-0732">Signal</keyword>
<evidence type="ECO:0000313" key="15">
    <source>
        <dbReference type="EMBL" id="ACB95991.1"/>
    </source>
</evidence>
<dbReference type="STRING" id="395963.Bind_2380"/>
<dbReference type="GO" id="GO:0009279">
    <property type="term" value="C:cell outer membrane"/>
    <property type="evidence" value="ECO:0007669"/>
    <property type="project" value="UniProtKB-SubCell"/>
</dbReference>
<dbReference type="KEGG" id="bid:Bind_2380"/>
<evidence type="ECO:0000256" key="3">
    <source>
        <dbReference type="ARBA" id="ARBA00022452"/>
    </source>
</evidence>
<evidence type="ECO:0000256" key="9">
    <source>
        <dbReference type="ARBA" id="ARBA00023237"/>
    </source>
</evidence>
<evidence type="ECO:0000256" key="6">
    <source>
        <dbReference type="ARBA" id="ARBA00023065"/>
    </source>
</evidence>
<reference evidence="16" key="1">
    <citation type="submission" date="2008-03" db="EMBL/GenBank/DDBJ databases">
        <title>Complete sequence of chromosome of Beijerinckia indica subsp. indica ATCC 9039.</title>
        <authorList>
            <consortium name="US DOE Joint Genome Institute"/>
            <person name="Copeland A."/>
            <person name="Lucas S."/>
            <person name="Lapidus A."/>
            <person name="Glavina del Rio T."/>
            <person name="Dalin E."/>
            <person name="Tice H."/>
            <person name="Bruce D."/>
            <person name="Goodwin L."/>
            <person name="Pitluck S."/>
            <person name="LaButti K."/>
            <person name="Schmutz J."/>
            <person name="Larimer F."/>
            <person name="Land M."/>
            <person name="Hauser L."/>
            <person name="Kyrpides N."/>
            <person name="Mikhailova N."/>
            <person name="Dunfield P.F."/>
            <person name="Dedysh S.N."/>
            <person name="Liesack W."/>
            <person name="Saw J.H."/>
            <person name="Alam M."/>
            <person name="Chen Y."/>
            <person name="Murrell J.C."/>
            <person name="Richardson P."/>
        </authorList>
    </citation>
    <scope>NUCLEOTIDE SEQUENCE [LARGE SCALE GENOMIC DNA]</scope>
    <source>
        <strain evidence="16">ATCC 9039 / DSM 1715 / NCIMB 8712</strain>
    </source>
</reference>
<dbReference type="PANTHER" id="PTHR30069:SF53">
    <property type="entry name" value="COLICIN I RECEPTOR-RELATED"/>
    <property type="match status" value="1"/>
</dbReference>